<accession>A0A2T9YDK4</accession>
<reference evidence="1 2" key="1">
    <citation type="journal article" date="2018" name="MBio">
        <title>Comparative Genomics Reveals the Core Gene Toolbox for the Fungus-Insect Symbiosis.</title>
        <authorList>
            <person name="Wang Y."/>
            <person name="Stata M."/>
            <person name="Wang W."/>
            <person name="Stajich J.E."/>
            <person name="White M.M."/>
            <person name="Moncalvo J.M."/>
        </authorList>
    </citation>
    <scope>NUCLEOTIDE SEQUENCE [LARGE SCALE GENOMIC DNA]</scope>
    <source>
        <strain evidence="1 2">SWE-8-4</strain>
    </source>
</reference>
<dbReference type="AlphaFoldDB" id="A0A2T9YDK4"/>
<protein>
    <submittedName>
        <fullName evidence="1">Uncharacterized protein</fullName>
    </submittedName>
</protein>
<keyword evidence="2" id="KW-1185">Reference proteome</keyword>
<dbReference type="Proteomes" id="UP000245383">
    <property type="component" value="Unassembled WGS sequence"/>
</dbReference>
<evidence type="ECO:0000313" key="2">
    <source>
        <dbReference type="Proteomes" id="UP000245383"/>
    </source>
</evidence>
<sequence>MIVSKDYSALDKAITLAIRTNNQINTQSNIQALLPISTLDTLHPMKVDLVIPVRRRGLSTMVKYCQHSLGLCLYCDQPGYTALVCSVKLKLYKAFTINRTEAIGGIILL</sequence>
<dbReference type="EMBL" id="MBFR01000259">
    <property type="protein sequence ID" value="PVU90413.1"/>
    <property type="molecule type" value="Genomic_DNA"/>
</dbReference>
<gene>
    <name evidence="1" type="ORF">BB561_004892</name>
</gene>
<organism evidence="1 2">
    <name type="scientific">Smittium simulii</name>
    <dbReference type="NCBI Taxonomy" id="133385"/>
    <lineage>
        <taxon>Eukaryota</taxon>
        <taxon>Fungi</taxon>
        <taxon>Fungi incertae sedis</taxon>
        <taxon>Zoopagomycota</taxon>
        <taxon>Kickxellomycotina</taxon>
        <taxon>Harpellomycetes</taxon>
        <taxon>Harpellales</taxon>
        <taxon>Legeriomycetaceae</taxon>
        <taxon>Smittium</taxon>
    </lineage>
</organism>
<comment type="caution">
    <text evidence="1">The sequence shown here is derived from an EMBL/GenBank/DDBJ whole genome shotgun (WGS) entry which is preliminary data.</text>
</comment>
<name>A0A2T9YDK4_9FUNG</name>
<proteinExistence type="predicted"/>
<evidence type="ECO:0000313" key="1">
    <source>
        <dbReference type="EMBL" id="PVU90413.1"/>
    </source>
</evidence>